<accession>A0A0H5C221</accession>
<evidence type="ECO:0000313" key="2">
    <source>
        <dbReference type="EMBL" id="CEP21776.1"/>
    </source>
</evidence>
<dbReference type="EMBL" id="CDQK01000002">
    <property type="protein sequence ID" value="CEP21776.1"/>
    <property type="molecule type" value="Genomic_DNA"/>
</dbReference>
<feature type="region of interest" description="Disordered" evidence="1">
    <location>
        <begin position="312"/>
        <end position="334"/>
    </location>
</feature>
<protein>
    <submittedName>
        <fullName evidence="2">Uncharacterized protein</fullName>
    </submittedName>
</protein>
<dbReference type="Proteomes" id="UP000038830">
    <property type="component" value="Unassembled WGS sequence"/>
</dbReference>
<sequence>MGSTEEMNRAFKSLALKFQQHNPQVSLWRLLPCLETDVPCHLAMVGMTDDTLLKLLNLPLKINLKNGVYRDNIRLISRFVNQVVLFILMVRGIPHRTGKVDEVLVDCELYGLCRYVIESFPWVFMLPNETEESVPLANALVVALFLLQRSCDDVLQRIRRKKAIAIGDEESRSTWFDDLIELVKWPFYRPDDKEFPVEVWRKGTILTLRDNYNSGIYLSLYPRMDCLRGTLMTQHLNQVIEQSSTLRKKFTRGIIAREVFKILGLTKPAFAVDHGSLAIRSPGVENGQLKPDVWKVGVKQRDIILNATKSKTGSVGNTSVDSLDSSNQSMGPVR</sequence>
<organism evidence="2 3">
    <name type="scientific">Cyberlindnera jadinii (strain ATCC 18201 / CBS 1600 / BCRC 20928 / JCM 3617 / NBRC 0987 / NRRL Y-1542)</name>
    <name type="common">Torula yeast</name>
    <name type="synonym">Candida utilis</name>
    <dbReference type="NCBI Taxonomy" id="983966"/>
    <lineage>
        <taxon>Eukaryota</taxon>
        <taxon>Fungi</taxon>
        <taxon>Dikarya</taxon>
        <taxon>Ascomycota</taxon>
        <taxon>Saccharomycotina</taxon>
        <taxon>Saccharomycetes</taxon>
        <taxon>Phaffomycetales</taxon>
        <taxon>Phaffomycetaceae</taxon>
        <taxon>Cyberlindnera</taxon>
    </lineage>
</organism>
<dbReference type="AlphaFoldDB" id="A0A0H5C221"/>
<name>A0A0H5C221_CYBJN</name>
<evidence type="ECO:0000256" key="1">
    <source>
        <dbReference type="SAM" id="MobiDB-lite"/>
    </source>
</evidence>
<evidence type="ECO:0000313" key="3">
    <source>
        <dbReference type="Proteomes" id="UP000038830"/>
    </source>
</evidence>
<gene>
    <name evidence="2" type="ORF">BN1211_1978</name>
</gene>
<proteinExistence type="predicted"/>
<reference evidence="3" key="1">
    <citation type="journal article" date="2015" name="J. Biotechnol.">
        <title>The structure of the Cyberlindnera jadinii genome and its relation to Candida utilis analyzed by the occurrence of single nucleotide polymorphisms.</title>
        <authorList>
            <person name="Rupp O."/>
            <person name="Brinkrolf K."/>
            <person name="Buerth C."/>
            <person name="Kunigo M."/>
            <person name="Schneider J."/>
            <person name="Jaenicke S."/>
            <person name="Goesmann A."/>
            <person name="Puehler A."/>
            <person name="Jaeger K.-E."/>
            <person name="Ernst J.F."/>
        </authorList>
    </citation>
    <scope>NUCLEOTIDE SEQUENCE [LARGE SCALE GENOMIC DNA]</scope>
    <source>
        <strain evidence="3">ATCC 18201 / CBS 1600 / BCRC 20928 / JCM 3617 / NBRC 0987 / NRRL Y-1542</strain>
    </source>
</reference>